<gene>
    <name evidence="1" type="ORF">KPSA3_00323</name>
</gene>
<proteinExistence type="predicted"/>
<protein>
    <submittedName>
        <fullName evidence="1">NAD-dependent DNA ligase</fullName>
    </submittedName>
</protein>
<reference evidence="1 2" key="1">
    <citation type="submission" date="2018-04" db="EMBL/GenBank/DDBJ databases">
        <title>Draft genome sequence of Pseudomonas syringae pv. actinidiae biovar 3 strains isolated from kiwifruit in Kagawa prefecture.</title>
        <authorList>
            <person name="Tabuchi M."/>
            <person name="Saito M."/>
            <person name="Fujiwara S."/>
            <person name="Sasa N."/>
            <person name="Akimitsu K."/>
            <person name="Gomi K."/>
            <person name="Konishi-Sugita S."/>
            <person name="Hamano K."/>
            <person name="Kataoka I."/>
        </authorList>
    </citation>
    <scope>NUCLEOTIDE SEQUENCE [LARGE SCALE GENOMIC DNA]</scope>
    <source>
        <strain evidence="1 2">MAFF212211</strain>
    </source>
</reference>
<accession>A0AAN4Q259</accession>
<sequence>MNFSSKPSWPTDERFLEDGSELLQKFTFRHIPIRKGCSDLHVIDSQNLNALCKYSDAGFSDYPHLFDAVCLAMTAIKQSQRHGFRLLKLVFNVLNLKFFSHLALFKSRAQRFKPFFVIVHDSQSSIACRGSV</sequence>
<name>A0AAN4Q259_PSESF</name>
<keyword evidence="1" id="KW-0436">Ligase</keyword>
<organism evidence="1 2">
    <name type="scientific">Pseudomonas syringae pv. actinidiae</name>
    <dbReference type="NCBI Taxonomy" id="103796"/>
    <lineage>
        <taxon>Bacteria</taxon>
        <taxon>Pseudomonadati</taxon>
        <taxon>Pseudomonadota</taxon>
        <taxon>Gammaproteobacteria</taxon>
        <taxon>Pseudomonadales</taxon>
        <taxon>Pseudomonadaceae</taxon>
        <taxon>Pseudomonas</taxon>
        <taxon>Pseudomonas syringae</taxon>
    </lineage>
</organism>
<evidence type="ECO:0000313" key="2">
    <source>
        <dbReference type="Proteomes" id="UP000248291"/>
    </source>
</evidence>
<dbReference type="Proteomes" id="UP000248291">
    <property type="component" value="Unassembled WGS sequence"/>
</dbReference>
<dbReference type="EMBL" id="BGKA01000014">
    <property type="protein sequence ID" value="GBH14435.1"/>
    <property type="molecule type" value="Genomic_DNA"/>
</dbReference>
<comment type="caution">
    <text evidence="1">The sequence shown here is derived from an EMBL/GenBank/DDBJ whole genome shotgun (WGS) entry which is preliminary data.</text>
</comment>
<evidence type="ECO:0000313" key="1">
    <source>
        <dbReference type="EMBL" id="GBH14435.1"/>
    </source>
</evidence>
<dbReference type="GO" id="GO:0016874">
    <property type="term" value="F:ligase activity"/>
    <property type="evidence" value="ECO:0007669"/>
    <property type="project" value="UniProtKB-KW"/>
</dbReference>
<dbReference type="AlphaFoldDB" id="A0AAN4Q259"/>